<protein>
    <recommendedName>
        <fullName evidence="3">histidine kinase</fullName>
        <ecNumber evidence="3">2.7.13.3</ecNumber>
    </recommendedName>
</protein>
<evidence type="ECO:0000256" key="3">
    <source>
        <dbReference type="ARBA" id="ARBA00012438"/>
    </source>
</evidence>
<accession>A0ABR6TI87</accession>
<dbReference type="EMBL" id="JABGBW010000001">
    <property type="protein sequence ID" value="MBC2575131.1"/>
    <property type="molecule type" value="Genomic_DNA"/>
</dbReference>
<dbReference type="PRINTS" id="PR00344">
    <property type="entry name" value="BCTRLSENSOR"/>
</dbReference>
<evidence type="ECO:0000256" key="11">
    <source>
        <dbReference type="SAM" id="Phobius"/>
    </source>
</evidence>
<dbReference type="SUPFAM" id="SSF55874">
    <property type="entry name" value="ATPase domain of HSP90 chaperone/DNA topoisomerase II/histidine kinase"/>
    <property type="match status" value="1"/>
</dbReference>
<evidence type="ECO:0000256" key="4">
    <source>
        <dbReference type="ARBA" id="ARBA00022475"/>
    </source>
</evidence>
<dbReference type="GO" id="GO:0016301">
    <property type="term" value="F:kinase activity"/>
    <property type="evidence" value="ECO:0007669"/>
    <property type="project" value="UniProtKB-KW"/>
</dbReference>
<comment type="catalytic activity">
    <reaction evidence="1">
        <text>ATP + protein L-histidine = ADP + protein N-phospho-L-histidine.</text>
        <dbReference type="EC" id="2.7.13.3"/>
    </reaction>
</comment>
<dbReference type="PANTHER" id="PTHR45453">
    <property type="entry name" value="PHOSPHATE REGULON SENSOR PROTEIN PHOR"/>
    <property type="match status" value="1"/>
</dbReference>
<dbReference type="InterPro" id="IPR005467">
    <property type="entry name" value="His_kinase_dom"/>
</dbReference>
<keyword evidence="14" id="KW-1185">Reference proteome</keyword>
<keyword evidence="9" id="KW-0902">Two-component regulatory system</keyword>
<dbReference type="Proteomes" id="UP000713904">
    <property type="component" value="Unassembled WGS sequence"/>
</dbReference>
<feature type="transmembrane region" description="Helical" evidence="11">
    <location>
        <begin position="39"/>
        <end position="62"/>
    </location>
</feature>
<evidence type="ECO:0000256" key="8">
    <source>
        <dbReference type="ARBA" id="ARBA00022989"/>
    </source>
</evidence>
<dbReference type="SMART" id="SM00387">
    <property type="entry name" value="HATPase_c"/>
    <property type="match status" value="1"/>
</dbReference>
<keyword evidence="6 11" id="KW-0812">Transmembrane</keyword>
<evidence type="ECO:0000313" key="14">
    <source>
        <dbReference type="Proteomes" id="UP000713904"/>
    </source>
</evidence>
<keyword evidence="8 11" id="KW-1133">Transmembrane helix</keyword>
<dbReference type="PANTHER" id="PTHR45453:SF2">
    <property type="entry name" value="HISTIDINE KINASE"/>
    <property type="match status" value="1"/>
</dbReference>
<name>A0ABR6TI87_9FIRM</name>
<sequence>MNGNFLNFIDKNKGIYISILLILLLFWVVFSLNRIDMDVYFLSLEIVIFFTLIYTFISFLNFKKELDLKAKIELLKSENSNLKHTMNNYISDLNEYFLMWVHQIKTPITAAKLITENENLDLNLIKTQLFFIEDYTNMAMDYLKISDINNSMDITNIKLDDVIRPILKKYSILFIGNAISLEYYPINDYVISDSKWLSILIEQIISNAVKYTRNGKVSIKYDKEDKKLYISDTGIGIRSEDIPKIFDKGYSGFNGRLNQKSSGLGLFLVKEISKKLSILIDVESKIGEGSNFSIYFQNFQFCKD</sequence>
<dbReference type="InterPro" id="IPR036890">
    <property type="entry name" value="HATPase_C_sf"/>
</dbReference>
<gene>
    <name evidence="13" type="ORF">HLB29_00335</name>
</gene>
<keyword evidence="10 11" id="KW-0472">Membrane</keyword>
<evidence type="ECO:0000256" key="7">
    <source>
        <dbReference type="ARBA" id="ARBA00022777"/>
    </source>
</evidence>
<comment type="caution">
    <text evidence="13">The sequence shown here is derived from an EMBL/GenBank/DDBJ whole genome shotgun (WGS) entry which is preliminary data.</text>
</comment>
<keyword evidence="5" id="KW-0808">Transferase</keyword>
<dbReference type="Pfam" id="PF02518">
    <property type="entry name" value="HATPase_c"/>
    <property type="match status" value="1"/>
</dbReference>
<evidence type="ECO:0000256" key="2">
    <source>
        <dbReference type="ARBA" id="ARBA00004651"/>
    </source>
</evidence>
<dbReference type="InterPro" id="IPR050351">
    <property type="entry name" value="BphY/WalK/GraS-like"/>
</dbReference>
<keyword evidence="7 13" id="KW-0418">Kinase</keyword>
<evidence type="ECO:0000256" key="6">
    <source>
        <dbReference type="ARBA" id="ARBA00022692"/>
    </source>
</evidence>
<keyword evidence="4" id="KW-1003">Cell membrane</keyword>
<dbReference type="PROSITE" id="PS50109">
    <property type="entry name" value="HIS_KIN"/>
    <property type="match status" value="1"/>
</dbReference>
<evidence type="ECO:0000259" key="12">
    <source>
        <dbReference type="PROSITE" id="PS50109"/>
    </source>
</evidence>
<feature type="transmembrane region" description="Helical" evidence="11">
    <location>
        <begin position="14"/>
        <end position="33"/>
    </location>
</feature>
<organism evidence="13 14">
    <name type="scientific">Peptostreptococcus canis</name>
    <dbReference type="NCBI Taxonomy" id="1159213"/>
    <lineage>
        <taxon>Bacteria</taxon>
        <taxon>Bacillati</taxon>
        <taxon>Bacillota</taxon>
        <taxon>Clostridia</taxon>
        <taxon>Peptostreptococcales</taxon>
        <taxon>Peptostreptococcaceae</taxon>
        <taxon>Peptostreptococcus</taxon>
    </lineage>
</organism>
<evidence type="ECO:0000256" key="5">
    <source>
        <dbReference type="ARBA" id="ARBA00022679"/>
    </source>
</evidence>
<comment type="subcellular location">
    <subcellularLocation>
        <location evidence="2">Cell membrane</location>
        <topology evidence="2">Multi-pass membrane protein</topology>
    </subcellularLocation>
</comment>
<feature type="domain" description="Histidine kinase" evidence="12">
    <location>
        <begin position="99"/>
        <end position="300"/>
    </location>
</feature>
<proteinExistence type="predicted"/>
<dbReference type="EC" id="2.7.13.3" evidence="3"/>
<dbReference type="InterPro" id="IPR003594">
    <property type="entry name" value="HATPase_dom"/>
</dbReference>
<evidence type="ECO:0000313" key="13">
    <source>
        <dbReference type="EMBL" id="MBC2575131.1"/>
    </source>
</evidence>
<dbReference type="InterPro" id="IPR004358">
    <property type="entry name" value="Sig_transdc_His_kin-like_C"/>
</dbReference>
<evidence type="ECO:0000256" key="1">
    <source>
        <dbReference type="ARBA" id="ARBA00000085"/>
    </source>
</evidence>
<evidence type="ECO:0000256" key="9">
    <source>
        <dbReference type="ARBA" id="ARBA00023012"/>
    </source>
</evidence>
<dbReference type="Gene3D" id="3.30.565.10">
    <property type="entry name" value="Histidine kinase-like ATPase, C-terminal domain"/>
    <property type="match status" value="1"/>
</dbReference>
<evidence type="ECO:0000256" key="10">
    <source>
        <dbReference type="ARBA" id="ARBA00023136"/>
    </source>
</evidence>
<reference evidence="13 14" key="1">
    <citation type="submission" date="2020-05" db="EMBL/GenBank/DDBJ databases">
        <title>Draft genome of xy-202 and genomic insight in genome of the genus Peptostreptococcus.</title>
        <authorList>
            <person name="Zhang Z."/>
        </authorList>
    </citation>
    <scope>NUCLEOTIDE SEQUENCE [LARGE SCALE GENOMIC DNA]</scope>
    <source>
        <strain evidence="13 14">DSM 27025</strain>
    </source>
</reference>